<evidence type="ECO:0000256" key="1">
    <source>
        <dbReference type="ARBA" id="ARBA00023002"/>
    </source>
</evidence>
<organism evidence="3 4">
    <name type="scientific">Dickeya lacustris</name>
    <dbReference type="NCBI Taxonomy" id="2259638"/>
    <lineage>
        <taxon>Bacteria</taxon>
        <taxon>Pseudomonadati</taxon>
        <taxon>Pseudomonadota</taxon>
        <taxon>Gammaproteobacteria</taxon>
        <taxon>Enterobacterales</taxon>
        <taxon>Pectobacteriaceae</taxon>
        <taxon>Dickeya</taxon>
    </lineage>
</organism>
<dbReference type="Pfam" id="PF03807">
    <property type="entry name" value="F420_oxidored"/>
    <property type="match status" value="1"/>
</dbReference>
<proteinExistence type="predicted"/>
<feature type="domain" description="Pyrroline-5-carboxylate reductase catalytic N-terminal" evidence="2">
    <location>
        <begin position="3"/>
        <end position="92"/>
    </location>
</feature>
<reference evidence="3 4" key="1">
    <citation type="submission" date="2022-12" db="EMBL/GenBank/DDBJ databases">
        <title>Complete genome sequencing of Dickeya lacustris type strain LMG30899.</title>
        <authorList>
            <person name="Dobhal S."/>
            <person name="Arizala D."/>
            <person name="Arif M."/>
        </authorList>
    </citation>
    <scope>NUCLEOTIDE SEQUENCE [LARGE SCALE GENOMIC DNA]</scope>
    <source>
        <strain evidence="3 4">LMG30899</strain>
    </source>
</reference>
<dbReference type="SUPFAM" id="SSF51735">
    <property type="entry name" value="NAD(P)-binding Rossmann-fold domains"/>
    <property type="match status" value="1"/>
</dbReference>
<dbReference type="InterPro" id="IPR051267">
    <property type="entry name" value="STEAP_metalloreductase"/>
</dbReference>
<protein>
    <submittedName>
        <fullName evidence="3">NAD(P)-binding domain-containing protein</fullName>
    </submittedName>
</protein>
<dbReference type="EMBL" id="CP114280">
    <property type="protein sequence ID" value="WFN55720.1"/>
    <property type="molecule type" value="Genomic_DNA"/>
</dbReference>
<gene>
    <name evidence="3" type="ORF">O1Q98_19485</name>
</gene>
<sequence length="245" mass="25347">MNIGIIGAGAIGAELARKLSSAGHVVRLANSRDPASLAESIQGTNILAVTATEAAQGAQVVILSLPFNVNREAARLLESAPADAIIIDTSNYYPFRDGDISDVRNGKPETVWVSEQVGKPVIKAWNALGSATLKAASREPGAPGRLAIPISGDNVTAKQIVAELVNDTGFDVVDAGPLAESWRQQPGTPAYCTELAIDELKRALAAANAASAPKNRDALIQAVMAGHVATDRGSLVAANRSTNHG</sequence>
<evidence type="ECO:0000313" key="4">
    <source>
        <dbReference type="Proteomes" id="UP001219630"/>
    </source>
</evidence>
<dbReference type="RefSeq" id="WP_125259897.1">
    <property type="nucleotide sequence ID" value="NZ_CP114280.1"/>
</dbReference>
<dbReference type="Proteomes" id="UP001219630">
    <property type="component" value="Chromosome"/>
</dbReference>
<keyword evidence="4" id="KW-1185">Reference proteome</keyword>
<dbReference type="InterPro" id="IPR028939">
    <property type="entry name" value="P5C_Rdtase_cat_N"/>
</dbReference>
<dbReference type="InterPro" id="IPR036291">
    <property type="entry name" value="NAD(P)-bd_dom_sf"/>
</dbReference>
<dbReference type="PANTHER" id="PTHR14239">
    <property type="entry name" value="DUDULIN-RELATED"/>
    <property type="match status" value="1"/>
</dbReference>
<evidence type="ECO:0000313" key="3">
    <source>
        <dbReference type="EMBL" id="WFN55720.1"/>
    </source>
</evidence>
<dbReference type="Gene3D" id="3.40.50.720">
    <property type="entry name" value="NAD(P)-binding Rossmann-like Domain"/>
    <property type="match status" value="1"/>
</dbReference>
<dbReference type="PANTHER" id="PTHR14239:SF0">
    <property type="entry name" value="F420-DEPENDENT NADP REDUCTASE"/>
    <property type="match status" value="1"/>
</dbReference>
<keyword evidence="1" id="KW-0560">Oxidoreductase</keyword>
<name>A0ABY8G728_9GAMM</name>
<evidence type="ECO:0000259" key="2">
    <source>
        <dbReference type="Pfam" id="PF03807"/>
    </source>
</evidence>
<accession>A0ABY8G728</accession>